<organism evidence="3 4">
    <name type="scientific">Penicillium expansum</name>
    <name type="common">Blue mold rot fungus</name>
    <dbReference type="NCBI Taxonomy" id="27334"/>
    <lineage>
        <taxon>Eukaryota</taxon>
        <taxon>Fungi</taxon>
        <taxon>Dikarya</taxon>
        <taxon>Ascomycota</taxon>
        <taxon>Pezizomycotina</taxon>
        <taxon>Eurotiomycetes</taxon>
        <taxon>Eurotiomycetidae</taxon>
        <taxon>Eurotiales</taxon>
        <taxon>Aspergillaceae</taxon>
        <taxon>Penicillium</taxon>
    </lineage>
</organism>
<feature type="domain" description="Ketopantoate reductase C-terminal" evidence="2">
    <location>
        <begin position="183"/>
        <end position="303"/>
    </location>
</feature>
<dbReference type="EMBL" id="JQFZ01000002">
    <property type="protein sequence ID" value="KGO63402.1"/>
    <property type="molecule type" value="Genomic_DNA"/>
</dbReference>
<dbReference type="InterPro" id="IPR013328">
    <property type="entry name" value="6PGD_dom2"/>
</dbReference>
<comment type="caution">
    <text evidence="3">The sequence shown here is derived from an EMBL/GenBank/DDBJ whole genome shotgun (WGS) entry which is preliminary data.</text>
</comment>
<dbReference type="GeneID" id="27673887"/>
<accession>A0A0A2K6B5</accession>
<proteinExistence type="predicted"/>
<dbReference type="InterPro" id="IPR013332">
    <property type="entry name" value="KPR_N"/>
</dbReference>
<protein>
    <submittedName>
        <fullName evidence="3">Ketopantoate reductase ApbA/PanE, C-terminal</fullName>
    </submittedName>
</protein>
<dbReference type="Gene3D" id="1.10.1040.10">
    <property type="entry name" value="N-(1-d-carboxylethyl)-l-norvaline Dehydrogenase, domain 2"/>
    <property type="match status" value="1"/>
</dbReference>
<name>A0A0A2K6B5_PENEN</name>
<dbReference type="STRING" id="27334.A0A0A2K6B5"/>
<dbReference type="VEuPathDB" id="FungiDB:PEXP_019870"/>
<dbReference type="PANTHER" id="PTHR21708">
    <property type="entry name" value="PROBABLE 2-DEHYDROPANTOATE 2-REDUCTASE"/>
    <property type="match status" value="1"/>
</dbReference>
<dbReference type="InterPro" id="IPR051402">
    <property type="entry name" value="KPR-Related"/>
</dbReference>
<evidence type="ECO:0000313" key="4">
    <source>
        <dbReference type="Proteomes" id="UP000030143"/>
    </source>
</evidence>
<gene>
    <name evidence="3" type="ORF">PEX2_011910</name>
</gene>
<dbReference type="AlphaFoldDB" id="A0A0A2K6B5"/>
<dbReference type="GO" id="GO:0005737">
    <property type="term" value="C:cytoplasm"/>
    <property type="evidence" value="ECO:0007669"/>
    <property type="project" value="TreeGrafter"/>
</dbReference>
<dbReference type="InterPro" id="IPR036291">
    <property type="entry name" value="NAD(P)-bd_dom_sf"/>
</dbReference>
<dbReference type="SUPFAM" id="SSF51735">
    <property type="entry name" value="NAD(P)-binding Rossmann-fold domains"/>
    <property type="match status" value="1"/>
</dbReference>
<dbReference type="InterPro" id="IPR013752">
    <property type="entry name" value="KPA_reductase"/>
</dbReference>
<dbReference type="HOGENOM" id="CLU_031468_2_1_1"/>
<dbReference type="PANTHER" id="PTHR21708:SF30">
    <property type="entry name" value="2-DEHYDROPANTOATE 2-REDUCTASE-RELATED"/>
    <property type="match status" value="1"/>
</dbReference>
<evidence type="ECO:0000313" key="3">
    <source>
        <dbReference type="EMBL" id="KGO63402.1"/>
    </source>
</evidence>
<dbReference type="Proteomes" id="UP000030143">
    <property type="component" value="Unassembled WGS sequence"/>
</dbReference>
<evidence type="ECO:0000259" key="1">
    <source>
        <dbReference type="Pfam" id="PF02558"/>
    </source>
</evidence>
<sequence length="305" mass="34031">MLLIGAGGVGTMACVSLERSCIVLRSDYDKVMRDGFEIESANHGIFSSWWPSRILKAVPQIQEVTYDHVMVTMKKIPEISNISAVIKPAITPGYTTIVLIQNGICIEQPIIDAFPSNVVLSGVSYIGAHERNGRILHDEHDHMNLGVFHNQALDVKIEQEKLHDFATIYSANRAVSVDIAGDFQFYRWRSVSWNGAFNSMCAITQLDSADIRYLGGEYSLLRPGMAEMAAIAKADSYDLWPDIVDFMINFTGLELSFRPSMLVDVDKGNPIEVEVILGNVLRVARKLDVLTPILDNTCRFLKLIH</sequence>
<feature type="domain" description="Ketopantoate reductase N-terminal" evidence="1">
    <location>
        <begin position="2"/>
        <end position="148"/>
    </location>
</feature>
<dbReference type="Pfam" id="PF02558">
    <property type="entry name" value="ApbA"/>
    <property type="match status" value="1"/>
</dbReference>
<dbReference type="RefSeq" id="XP_016603822.1">
    <property type="nucleotide sequence ID" value="XM_016738468.1"/>
</dbReference>
<evidence type="ECO:0000259" key="2">
    <source>
        <dbReference type="Pfam" id="PF08546"/>
    </source>
</evidence>
<dbReference type="FunFam" id="1.10.1040.10:FF:000017">
    <property type="entry name" value="2-dehydropantoate 2-reductase"/>
    <property type="match status" value="1"/>
</dbReference>
<keyword evidence="4" id="KW-1185">Reference proteome</keyword>
<reference evidence="3 4" key="1">
    <citation type="journal article" date="2015" name="Mol. Plant Microbe Interact.">
        <title>Genome, transcriptome, and functional analyses of Penicillium expansum provide new insights into secondary metabolism and pathogenicity.</title>
        <authorList>
            <person name="Ballester A.R."/>
            <person name="Marcet-Houben M."/>
            <person name="Levin E."/>
            <person name="Sela N."/>
            <person name="Selma-Lazaro C."/>
            <person name="Carmona L."/>
            <person name="Wisniewski M."/>
            <person name="Droby S."/>
            <person name="Gonzalez-Candelas L."/>
            <person name="Gabaldon T."/>
        </authorList>
    </citation>
    <scope>NUCLEOTIDE SEQUENCE [LARGE SCALE GENOMIC DNA]</scope>
    <source>
        <strain evidence="3 4">MD-8</strain>
    </source>
</reference>
<dbReference type="SUPFAM" id="SSF48179">
    <property type="entry name" value="6-phosphogluconate dehydrogenase C-terminal domain-like"/>
    <property type="match status" value="1"/>
</dbReference>
<dbReference type="Gene3D" id="3.40.50.720">
    <property type="entry name" value="NAD(P)-binding Rossmann-like Domain"/>
    <property type="match status" value="1"/>
</dbReference>
<dbReference type="Pfam" id="PF08546">
    <property type="entry name" value="ApbA_C"/>
    <property type="match status" value="1"/>
</dbReference>
<dbReference type="InterPro" id="IPR008927">
    <property type="entry name" value="6-PGluconate_DH-like_C_sf"/>
</dbReference>